<dbReference type="EMBL" id="CQEM01000005">
    <property type="protein sequence ID" value="CNK92403.1"/>
    <property type="molecule type" value="Genomic_DNA"/>
</dbReference>
<proteinExistence type="predicted"/>
<dbReference type="GeneID" id="61904737"/>
<organism evidence="1 2">
    <name type="scientific">Yersinia aleksiciae</name>
    <dbReference type="NCBI Taxonomy" id="263819"/>
    <lineage>
        <taxon>Bacteria</taxon>
        <taxon>Pseudomonadati</taxon>
        <taxon>Pseudomonadota</taxon>
        <taxon>Gammaproteobacteria</taxon>
        <taxon>Enterobacterales</taxon>
        <taxon>Yersiniaceae</taxon>
        <taxon>Yersinia</taxon>
    </lineage>
</organism>
<evidence type="ECO:0000313" key="1">
    <source>
        <dbReference type="EMBL" id="CNK92403.1"/>
    </source>
</evidence>
<dbReference type="AlphaFoldDB" id="A0A0T9TMW3"/>
<dbReference type="Proteomes" id="UP000040088">
    <property type="component" value="Unassembled WGS sequence"/>
</dbReference>
<gene>
    <name evidence="1" type="ORF">ERS008460_01288</name>
</gene>
<evidence type="ECO:0000313" key="2">
    <source>
        <dbReference type="Proteomes" id="UP000040088"/>
    </source>
</evidence>
<reference evidence="2" key="1">
    <citation type="submission" date="2015-03" db="EMBL/GenBank/DDBJ databases">
        <authorList>
            <consortium name="Pathogen Informatics"/>
        </authorList>
    </citation>
    <scope>NUCLEOTIDE SEQUENCE [LARGE SCALE GENOMIC DNA]</scope>
    <source>
        <strain evidence="2">IP27925</strain>
    </source>
</reference>
<protein>
    <submittedName>
        <fullName evidence="1">Uncharacterized protein</fullName>
    </submittedName>
</protein>
<accession>A0A0T9TMW3</accession>
<dbReference type="RefSeq" id="WP_156312876.1">
    <property type="nucleotide sequence ID" value="NZ_CABHQD010000087.1"/>
</dbReference>
<name>A0A0T9TMW3_YERAE</name>
<sequence>MLLVGMALTDAGYCELNCRELHAAAVAILTNDEQTSRLIGDVSYEMQMLNI</sequence>